<evidence type="ECO:0000256" key="1">
    <source>
        <dbReference type="SAM" id="SignalP"/>
    </source>
</evidence>
<feature type="chain" id="PRO_5021797955" evidence="1">
    <location>
        <begin position="24"/>
        <end position="243"/>
    </location>
</feature>
<comment type="caution">
    <text evidence="2">The sequence shown here is derived from an EMBL/GenBank/DDBJ whole genome shotgun (WGS) entry which is preliminary data.</text>
</comment>
<sequence length="243" mass="25311">MHSFARLFATLLVTGSCTLSVMANTAADIARAETVMRKVLLVSGQYEGKNLVLTAPAPVADKKGKYFAPYDGNGELTPWAKKAVEANLGSIAGDKAAGGAMTALGGAIPGAGLLSPFAKKKAKEVGAKAAVGGEEFIKNSSTYAFNSIEDYSVFLHAKFANSPTYKQALASTLAVYPELETALEPALKAAYAKAEQVKVAAEKQLAIKVAAEKLALEKVAAAEVKKSEKTAEAEVTKVVAEVK</sequence>
<gene>
    <name evidence="2" type="ORF">FPL22_11955</name>
</gene>
<dbReference type="AlphaFoldDB" id="A0A556QJM1"/>
<organism evidence="2 3">
    <name type="scientific">Rariglobus hedericola</name>
    <dbReference type="NCBI Taxonomy" id="2597822"/>
    <lineage>
        <taxon>Bacteria</taxon>
        <taxon>Pseudomonadati</taxon>
        <taxon>Verrucomicrobiota</taxon>
        <taxon>Opitutia</taxon>
        <taxon>Opitutales</taxon>
        <taxon>Opitutaceae</taxon>
        <taxon>Rariglobus</taxon>
    </lineage>
</organism>
<dbReference type="PROSITE" id="PS51257">
    <property type="entry name" value="PROKAR_LIPOPROTEIN"/>
    <property type="match status" value="1"/>
</dbReference>
<feature type="signal peptide" evidence="1">
    <location>
        <begin position="1"/>
        <end position="23"/>
    </location>
</feature>
<reference evidence="2 3" key="1">
    <citation type="submission" date="2019-07" db="EMBL/GenBank/DDBJ databases">
        <title>Description of 53C-WASEF.</title>
        <authorList>
            <person name="Pitt A."/>
            <person name="Hahn M.W."/>
        </authorList>
    </citation>
    <scope>NUCLEOTIDE SEQUENCE [LARGE SCALE GENOMIC DNA]</scope>
    <source>
        <strain evidence="2 3">53C-WASEF</strain>
    </source>
</reference>
<dbReference type="RefSeq" id="WP_144230633.1">
    <property type="nucleotide sequence ID" value="NZ_CBCRVV010000017.1"/>
</dbReference>
<evidence type="ECO:0000313" key="3">
    <source>
        <dbReference type="Proteomes" id="UP000315648"/>
    </source>
</evidence>
<evidence type="ECO:0000313" key="2">
    <source>
        <dbReference type="EMBL" id="TSJ76828.1"/>
    </source>
</evidence>
<accession>A0A556QJM1</accession>
<keyword evidence="1" id="KW-0732">Signal</keyword>
<dbReference type="Proteomes" id="UP000315648">
    <property type="component" value="Unassembled WGS sequence"/>
</dbReference>
<protein>
    <submittedName>
        <fullName evidence="2">Uncharacterized protein</fullName>
    </submittedName>
</protein>
<proteinExistence type="predicted"/>
<keyword evidence="3" id="KW-1185">Reference proteome</keyword>
<dbReference type="EMBL" id="VMBG01000002">
    <property type="protein sequence ID" value="TSJ76828.1"/>
    <property type="molecule type" value="Genomic_DNA"/>
</dbReference>
<name>A0A556QJM1_9BACT</name>